<sequence>MKLLGLSIDDLGSMTVGLLMDFMLTEVEMREKQDEPKTRKATQDDFDAF</sequence>
<proteinExistence type="predicted"/>
<accession>A0A8S5M8P2</accession>
<organism evidence="2">
    <name type="scientific">Siphoviridae sp. ctg5k4</name>
    <dbReference type="NCBI Taxonomy" id="2826418"/>
    <lineage>
        <taxon>Viruses</taxon>
        <taxon>Duplodnaviria</taxon>
        <taxon>Heunggongvirae</taxon>
        <taxon>Uroviricota</taxon>
        <taxon>Caudoviricetes</taxon>
    </lineage>
</organism>
<reference evidence="2" key="1">
    <citation type="journal article" date="2021" name="Proc. Natl. Acad. Sci. U.S.A.">
        <title>A Catalog of Tens of Thousands of Viruses from Human Metagenomes Reveals Hidden Associations with Chronic Diseases.</title>
        <authorList>
            <person name="Tisza M.J."/>
            <person name="Buck C.B."/>
        </authorList>
    </citation>
    <scope>NUCLEOTIDE SEQUENCE</scope>
    <source>
        <strain evidence="2">Ctg5k4</strain>
    </source>
</reference>
<protein>
    <submittedName>
        <fullName evidence="2">Uncharacterized protein</fullName>
    </submittedName>
</protein>
<evidence type="ECO:0000313" key="2">
    <source>
        <dbReference type="EMBL" id="DAD78455.1"/>
    </source>
</evidence>
<feature type="compositionally biased region" description="Basic and acidic residues" evidence="1">
    <location>
        <begin position="30"/>
        <end position="43"/>
    </location>
</feature>
<feature type="region of interest" description="Disordered" evidence="1">
    <location>
        <begin position="30"/>
        <end position="49"/>
    </location>
</feature>
<name>A0A8S5M8P2_9CAUD</name>
<dbReference type="EMBL" id="BK014843">
    <property type="protein sequence ID" value="DAD78455.1"/>
    <property type="molecule type" value="Genomic_DNA"/>
</dbReference>
<evidence type="ECO:0000256" key="1">
    <source>
        <dbReference type="SAM" id="MobiDB-lite"/>
    </source>
</evidence>